<sequence length="281" mass="32869">MKEIVDLENKPVTRLYSKVEEKVDNITGEVTTIVSSFLQKEKTKDDFIKLFVENINYLTDNLSNSALRVVLMMFKNLNYQNIFHYNSDFVSYFTNKKILGKSSVYRAIKELEDKNVIFKITKEQQEEYDIISPNSYIMNPQIIGKGSFKDLKKLRQTTIKEFDFEKLEMIQKVEVESEYEGLDEVKENPENYYIEDIKQIAYPNTIENQIIISKKEAEADNQTLIANDTQPALFDENQKEQKARLFIEKFGGMFSGAYHPTKSAKELKREKLDQDLKEGKI</sequence>
<evidence type="ECO:0000256" key="1">
    <source>
        <dbReference type="SAM" id="MobiDB-lite"/>
    </source>
</evidence>
<reference evidence="2 4" key="1">
    <citation type="submission" date="2018-05" db="EMBL/GenBank/DDBJ databases">
        <authorList>
            <consortium name="GenomeTrakr network: Whole genome sequencing for foodborne pathogen traceback"/>
        </authorList>
    </citation>
    <scope>NUCLEOTIDE SEQUENCE [LARGE SCALE GENOMIC DNA]</scope>
    <source>
        <strain evidence="2 4">NC_C6016</strain>
    </source>
</reference>
<reference evidence="3 5" key="2">
    <citation type="submission" date="2018-06" db="EMBL/GenBank/DDBJ databases">
        <authorList>
            <consortium name="NARMS: The National Antimicrobial Resistance Monitoring System"/>
        </authorList>
    </citation>
    <scope>NUCLEOTIDE SEQUENCE [LARGE SCALE GENOMIC DNA]</scope>
    <source>
        <strain evidence="3 5">FSIS11807978</strain>
    </source>
</reference>
<evidence type="ECO:0000313" key="5">
    <source>
        <dbReference type="Proteomes" id="UP000365807"/>
    </source>
</evidence>
<comment type="caution">
    <text evidence="3">The sequence shown here is derived from an EMBL/GenBank/DDBJ whole genome shotgun (WGS) entry which is preliminary data.</text>
</comment>
<dbReference type="RefSeq" id="WP_002829122.1">
    <property type="nucleotide sequence ID" value="NZ_AANOQZ020000015.1"/>
</dbReference>
<evidence type="ECO:0008006" key="6">
    <source>
        <dbReference type="Google" id="ProtNLM"/>
    </source>
</evidence>
<accession>A0A508ZCV7</accession>
<dbReference type="EMBL" id="AACGFG010000014">
    <property type="protein sequence ID" value="EAK4358895.1"/>
    <property type="molecule type" value="Genomic_DNA"/>
</dbReference>
<name>A0A508ZCV7_CAMCO</name>
<dbReference type="EMBL" id="AACDUL010000041">
    <property type="protein sequence ID" value="EAK1510531.1"/>
    <property type="molecule type" value="Genomic_DNA"/>
</dbReference>
<protein>
    <recommendedName>
        <fullName evidence="6">Plasmid replication protein RepL domain-containing protein</fullName>
    </recommendedName>
</protein>
<dbReference type="Proteomes" id="UP000365807">
    <property type="component" value="Unassembled WGS sequence"/>
</dbReference>
<dbReference type="Proteomes" id="UP000361993">
    <property type="component" value="Unassembled WGS sequence"/>
</dbReference>
<feature type="compositionally biased region" description="Basic and acidic residues" evidence="1">
    <location>
        <begin position="263"/>
        <end position="281"/>
    </location>
</feature>
<dbReference type="AlphaFoldDB" id="A0A508ZCV7"/>
<gene>
    <name evidence="3" type="ORF">C6T04_08245</name>
    <name evidence="2" type="ORF">CJD00_09820</name>
</gene>
<evidence type="ECO:0000313" key="3">
    <source>
        <dbReference type="EMBL" id="EAK4358895.1"/>
    </source>
</evidence>
<organism evidence="3 5">
    <name type="scientific">Campylobacter coli</name>
    <dbReference type="NCBI Taxonomy" id="195"/>
    <lineage>
        <taxon>Bacteria</taxon>
        <taxon>Pseudomonadati</taxon>
        <taxon>Campylobacterota</taxon>
        <taxon>Epsilonproteobacteria</taxon>
        <taxon>Campylobacterales</taxon>
        <taxon>Campylobacteraceae</taxon>
        <taxon>Campylobacter</taxon>
    </lineage>
</organism>
<evidence type="ECO:0000313" key="2">
    <source>
        <dbReference type="EMBL" id="EAK1510531.1"/>
    </source>
</evidence>
<evidence type="ECO:0000313" key="4">
    <source>
        <dbReference type="Proteomes" id="UP000361993"/>
    </source>
</evidence>
<proteinExistence type="predicted"/>
<feature type="region of interest" description="Disordered" evidence="1">
    <location>
        <begin position="261"/>
        <end position="281"/>
    </location>
</feature>